<organism evidence="1 2">
    <name type="scientific">Arabidopsis thaliana</name>
    <name type="common">Mouse-ear cress</name>
    <dbReference type="NCBI Taxonomy" id="3702"/>
    <lineage>
        <taxon>Eukaryota</taxon>
        <taxon>Viridiplantae</taxon>
        <taxon>Streptophyta</taxon>
        <taxon>Embryophyta</taxon>
        <taxon>Tracheophyta</taxon>
        <taxon>Spermatophyta</taxon>
        <taxon>Magnoliopsida</taxon>
        <taxon>eudicotyledons</taxon>
        <taxon>Gunneridae</taxon>
        <taxon>Pentapetalae</taxon>
        <taxon>rosids</taxon>
        <taxon>malvids</taxon>
        <taxon>Brassicales</taxon>
        <taxon>Brassicaceae</taxon>
        <taxon>Camelineae</taxon>
        <taxon>Arabidopsis</taxon>
    </lineage>
</organism>
<gene>
    <name evidence="1" type="ordered locus">AXX17_At1g03280</name>
</gene>
<evidence type="ECO:0000313" key="2">
    <source>
        <dbReference type="Proteomes" id="UP000078284"/>
    </source>
</evidence>
<reference evidence="2" key="1">
    <citation type="journal article" date="2016" name="Proc. Natl. Acad. Sci. U.S.A.">
        <title>Chromosome-level assembly of Arabidopsis thaliana Ler reveals the extent of translocation and inversion polymorphisms.</title>
        <authorList>
            <person name="Zapata L."/>
            <person name="Ding J."/>
            <person name="Willing E.M."/>
            <person name="Hartwig B."/>
            <person name="Bezdan D."/>
            <person name="Jiao W.B."/>
            <person name="Patel V."/>
            <person name="Velikkakam James G."/>
            <person name="Koornneef M."/>
            <person name="Ossowski S."/>
            <person name="Schneeberger K."/>
        </authorList>
    </citation>
    <scope>NUCLEOTIDE SEQUENCE [LARGE SCALE GENOMIC DNA]</scope>
    <source>
        <strain evidence="2">cv. Landsberg erecta</strain>
    </source>
</reference>
<dbReference type="AlphaFoldDB" id="A0A178WEH1"/>
<proteinExistence type="predicted"/>
<comment type="caution">
    <text evidence="1">The sequence shown here is derived from an EMBL/GenBank/DDBJ whole genome shotgun (WGS) entry which is preliminary data.</text>
</comment>
<name>A0A178WEH1_ARATH</name>
<dbReference type="ExpressionAtlas" id="A0A178WEH1">
    <property type="expression patterns" value="baseline and differential"/>
</dbReference>
<evidence type="ECO:0000313" key="1">
    <source>
        <dbReference type="EMBL" id="OAP16820.1"/>
    </source>
</evidence>
<dbReference type="EMBL" id="LUHQ01000001">
    <property type="protein sequence ID" value="OAP16820.1"/>
    <property type="molecule type" value="Genomic_DNA"/>
</dbReference>
<accession>A0A178WEH1</accession>
<dbReference type="Proteomes" id="UP000078284">
    <property type="component" value="Chromosome 1"/>
</dbReference>
<sequence length="160" mass="17592">MVGGRRLGKRGSPLLRWSVKQESFSHGFSKSDLQALSSICDAIMPPVPLESLNLEMKLKVLRNDALLSFFKSSSSESHVRPDEVVYLQLSLSSQFYSTLSSVHNLLVLTCNWNDNKLIKKSGGRATGDQGNTIDSFSGENSFENTHIQTGDVTALRVSLS</sequence>
<protein>
    <submittedName>
        <fullName evidence="1">Uncharacterized protein</fullName>
    </submittedName>
</protein>